<keyword evidence="3" id="KW-1185">Reference proteome</keyword>
<gene>
    <name evidence="2" type="ORF">ANE_LOCUS18794</name>
</gene>
<accession>A0A565C411</accession>
<feature type="region of interest" description="Disordered" evidence="1">
    <location>
        <begin position="1"/>
        <end position="51"/>
    </location>
</feature>
<organism evidence="2 3">
    <name type="scientific">Arabis nemorensis</name>
    <dbReference type="NCBI Taxonomy" id="586526"/>
    <lineage>
        <taxon>Eukaryota</taxon>
        <taxon>Viridiplantae</taxon>
        <taxon>Streptophyta</taxon>
        <taxon>Embryophyta</taxon>
        <taxon>Tracheophyta</taxon>
        <taxon>Spermatophyta</taxon>
        <taxon>Magnoliopsida</taxon>
        <taxon>eudicotyledons</taxon>
        <taxon>Gunneridae</taxon>
        <taxon>Pentapetalae</taxon>
        <taxon>rosids</taxon>
        <taxon>malvids</taxon>
        <taxon>Brassicales</taxon>
        <taxon>Brassicaceae</taxon>
        <taxon>Arabideae</taxon>
        <taxon>Arabis</taxon>
    </lineage>
</organism>
<dbReference type="OrthoDB" id="1001388at2759"/>
<feature type="compositionally biased region" description="Basic residues" evidence="1">
    <location>
        <begin position="213"/>
        <end position="226"/>
    </location>
</feature>
<feature type="region of interest" description="Disordered" evidence="1">
    <location>
        <begin position="175"/>
        <end position="261"/>
    </location>
</feature>
<feature type="compositionally biased region" description="Polar residues" evidence="1">
    <location>
        <begin position="103"/>
        <end position="120"/>
    </location>
</feature>
<feature type="compositionally biased region" description="Polar residues" evidence="1">
    <location>
        <begin position="199"/>
        <end position="209"/>
    </location>
</feature>
<sequence length="310" mass="34647">MLNRIEAEKRHHNDRRFERSEGRSFNGPRSISRFSDDYNNHSGRNLTSPASHLNHFSTRAERDHHHDLAQASQKDSGRVWSRIRPAPHITTSSSHSANHHSPQRLTLPTESLTSFTCTTSRKSEHYNESTPRSRRLALERLSQQKAPALQRLGGASNEDSGRLQDIEIQYIAETNQPSYSNTTPRDIHQPGSPLAKTQIPVTITISRNTKALGKQKSRNGGNKRKMASSPLQGASSRKRNATRGLNPTKRRLGMDNPGPSGSLPCTRDEFQGTAFTKHFTNHPQGLSGGLVLLWNENVEIQVLSSSPNYI</sequence>
<evidence type="ECO:0000256" key="1">
    <source>
        <dbReference type="SAM" id="MobiDB-lite"/>
    </source>
</evidence>
<proteinExistence type="predicted"/>
<dbReference type="AlphaFoldDB" id="A0A565C411"/>
<evidence type="ECO:0000313" key="2">
    <source>
        <dbReference type="EMBL" id="VVB08350.1"/>
    </source>
</evidence>
<reference evidence="2" key="1">
    <citation type="submission" date="2019-07" db="EMBL/GenBank/DDBJ databases">
        <authorList>
            <person name="Dittberner H."/>
        </authorList>
    </citation>
    <scope>NUCLEOTIDE SEQUENCE [LARGE SCALE GENOMIC DNA]</scope>
</reference>
<protein>
    <submittedName>
        <fullName evidence="2">Uncharacterized protein</fullName>
    </submittedName>
</protein>
<dbReference type="EMBL" id="CABITT030000006">
    <property type="protein sequence ID" value="VVB08350.1"/>
    <property type="molecule type" value="Genomic_DNA"/>
</dbReference>
<feature type="region of interest" description="Disordered" evidence="1">
    <location>
        <begin position="60"/>
        <end position="79"/>
    </location>
</feature>
<comment type="caution">
    <text evidence="2">The sequence shown here is derived from an EMBL/GenBank/DDBJ whole genome shotgun (WGS) entry which is preliminary data.</text>
</comment>
<feature type="compositionally biased region" description="Basic and acidic residues" evidence="1">
    <location>
        <begin position="1"/>
        <end position="22"/>
    </location>
</feature>
<feature type="compositionally biased region" description="Polar residues" evidence="1">
    <location>
        <begin position="175"/>
        <end position="184"/>
    </location>
</feature>
<dbReference type="Proteomes" id="UP000489600">
    <property type="component" value="Unassembled WGS sequence"/>
</dbReference>
<name>A0A565C411_9BRAS</name>
<feature type="compositionally biased region" description="Polar residues" evidence="1">
    <location>
        <begin position="40"/>
        <end position="51"/>
    </location>
</feature>
<feature type="region of interest" description="Disordered" evidence="1">
    <location>
        <begin position="88"/>
        <end position="134"/>
    </location>
</feature>
<evidence type="ECO:0000313" key="3">
    <source>
        <dbReference type="Proteomes" id="UP000489600"/>
    </source>
</evidence>